<organism evidence="1 2">
    <name type="scientific">Nepenthes gracilis</name>
    <name type="common">Slender pitcher plant</name>
    <dbReference type="NCBI Taxonomy" id="150966"/>
    <lineage>
        <taxon>Eukaryota</taxon>
        <taxon>Viridiplantae</taxon>
        <taxon>Streptophyta</taxon>
        <taxon>Embryophyta</taxon>
        <taxon>Tracheophyta</taxon>
        <taxon>Spermatophyta</taxon>
        <taxon>Magnoliopsida</taxon>
        <taxon>eudicotyledons</taxon>
        <taxon>Gunneridae</taxon>
        <taxon>Pentapetalae</taxon>
        <taxon>Caryophyllales</taxon>
        <taxon>Nepenthaceae</taxon>
        <taxon>Nepenthes</taxon>
    </lineage>
</organism>
<accession>A0AAD3T648</accession>
<evidence type="ECO:0000313" key="2">
    <source>
        <dbReference type="Proteomes" id="UP001279734"/>
    </source>
</evidence>
<gene>
    <name evidence="1" type="ORF">Nepgr_026056</name>
</gene>
<comment type="caution">
    <text evidence="1">The sequence shown here is derived from an EMBL/GenBank/DDBJ whole genome shotgun (WGS) entry which is preliminary data.</text>
</comment>
<protein>
    <submittedName>
        <fullName evidence="1">Uncharacterized protein</fullName>
    </submittedName>
</protein>
<dbReference type="Proteomes" id="UP001279734">
    <property type="component" value="Unassembled WGS sequence"/>
</dbReference>
<keyword evidence="2" id="KW-1185">Reference proteome</keyword>
<name>A0AAD3T648_NEPGR</name>
<evidence type="ECO:0000313" key="1">
    <source>
        <dbReference type="EMBL" id="GMH24213.1"/>
    </source>
</evidence>
<sequence length="145" mass="15995">MAVPIRMADLPELGGMSYGSGSLVFDEFCRFGPTELFHFAGMLMILSQSPGRIWNRRTIGRQIGWRCWDGMVVSPGMDGSPGLECHSLNCQYGDCSRFGPAELFHFAGLQLLNRAVGASFASHWIVNVSHLRGGFKHEDINTPCT</sequence>
<proteinExistence type="predicted"/>
<dbReference type="EMBL" id="BSYO01000027">
    <property type="protein sequence ID" value="GMH24213.1"/>
    <property type="molecule type" value="Genomic_DNA"/>
</dbReference>
<reference evidence="1" key="1">
    <citation type="submission" date="2023-05" db="EMBL/GenBank/DDBJ databases">
        <title>Nepenthes gracilis genome sequencing.</title>
        <authorList>
            <person name="Fukushima K."/>
        </authorList>
    </citation>
    <scope>NUCLEOTIDE SEQUENCE</scope>
    <source>
        <strain evidence="1">SING2019-196</strain>
    </source>
</reference>
<dbReference type="AlphaFoldDB" id="A0AAD3T648"/>